<dbReference type="InterPro" id="IPR041492">
    <property type="entry name" value="HAD_2"/>
</dbReference>
<protein>
    <recommendedName>
        <fullName evidence="4">phosphoglycolate phosphatase</fullName>
        <ecNumber evidence="4">3.1.3.18</ecNumber>
    </recommendedName>
</protein>
<dbReference type="EC" id="3.1.3.18" evidence="4"/>
<dbReference type="InterPro" id="IPR036412">
    <property type="entry name" value="HAD-like_sf"/>
</dbReference>
<gene>
    <name evidence="5" type="ORF">GCM10007857_83480</name>
</gene>
<comment type="similarity">
    <text evidence="3">Belongs to the HAD-like hydrolase superfamily. CbbY/CbbZ/Gph/YieH family.</text>
</comment>
<dbReference type="SUPFAM" id="SSF56784">
    <property type="entry name" value="HAD-like"/>
    <property type="match status" value="1"/>
</dbReference>
<dbReference type="PANTHER" id="PTHR43434:SF1">
    <property type="entry name" value="PHOSPHOGLYCOLATE PHOSPHATASE"/>
    <property type="match status" value="1"/>
</dbReference>
<dbReference type="InterPro" id="IPR023214">
    <property type="entry name" value="HAD_sf"/>
</dbReference>
<organism evidence="5 6">
    <name type="scientific">Bradyrhizobium iriomotense</name>
    <dbReference type="NCBI Taxonomy" id="441950"/>
    <lineage>
        <taxon>Bacteria</taxon>
        <taxon>Pseudomonadati</taxon>
        <taxon>Pseudomonadota</taxon>
        <taxon>Alphaproteobacteria</taxon>
        <taxon>Hyphomicrobiales</taxon>
        <taxon>Nitrobacteraceae</taxon>
        <taxon>Bradyrhizobium</taxon>
    </lineage>
</organism>
<evidence type="ECO:0000256" key="4">
    <source>
        <dbReference type="ARBA" id="ARBA00013078"/>
    </source>
</evidence>
<proteinExistence type="inferred from homology"/>
<name>A0ABQ6BFA1_9BRAD</name>
<evidence type="ECO:0000256" key="2">
    <source>
        <dbReference type="ARBA" id="ARBA00004818"/>
    </source>
</evidence>
<comment type="catalytic activity">
    <reaction evidence="1">
        <text>2-phosphoglycolate + H2O = glycolate + phosphate</text>
        <dbReference type="Rhea" id="RHEA:14369"/>
        <dbReference type="ChEBI" id="CHEBI:15377"/>
        <dbReference type="ChEBI" id="CHEBI:29805"/>
        <dbReference type="ChEBI" id="CHEBI:43474"/>
        <dbReference type="ChEBI" id="CHEBI:58033"/>
        <dbReference type="EC" id="3.1.3.18"/>
    </reaction>
</comment>
<evidence type="ECO:0000313" key="5">
    <source>
        <dbReference type="EMBL" id="GLR91630.1"/>
    </source>
</evidence>
<evidence type="ECO:0000256" key="1">
    <source>
        <dbReference type="ARBA" id="ARBA00000830"/>
    </source>
</evidence>
<dbReference type="RefSeq" id="WP_284275166.1">
    <property type="nucleotide sequence ID" value="NZ_BSOW01000051.1"/>
</dbReference>
<sequence length="226" mass="25404">MKPALVFDWNGTLLDDAHVLLQTTNAILDRFGRATIDMNTFREHCDIPLSILYRGLGMSESEVAAVDRDAGAMFHDTYERFASKADLREGARRILEIAHEQAASSIIVSNHVVDPLRSQLRRLGINDYISEVIAFESRATQFKSMSKGERLGLYMQENDLKPPATFIIGDMPVETNIARDLGLISISITGGFVSDSRLQAAEPDYIIRSHHELLPILQRHGYFRDT</sequence>
<dbReference type="Gene3D" id="1.10.150.240">
    <property type="entry name" value="Putative phosphatase, domain 2"/>
    <property type="match status" value="1"/>
</dbReference>
<comment type="caution">
    <text evidence="5">The sequence shown here is derived from an EMBL/GenBank/DDBJ whole genome shotgun (WGS) entry which is preliminary data.</text>
</comment>
<evidence type="ECO:0000313" key="6">
    <source>
        <dbReference type="Proteomes" id="UP001156905"/>
    </source>
</evidence>
<accession>A0ABQ6BFA1</accession>
<dbReference type="InterPro" id="IPR023198">
    <property type="entry name" value="PGP-like_dom2"/>
</dbReference>
<dbReference type="Proteomes" id="UP001156905">
    <property type="component" value="Unassembled WGS sequence"/>
</dbReference>
<comment type="pathway">
    <text evidence="2">Organic acid metabolism; glycolate biosynthesis; glycolate from 2-phosphoglycolate: step 1/1.</text>
</comment>
<dbReference type="InterPro" id="IPR050155">
    <property type="entry name" value="HAD-like_hydrolase_sf"/>
</dbReference>
<evidence type="ECO:0000256" key="3">
    <source>
        <dbReference type="ARBA" id="ARBA00006171"/>
    </source>
</evidence>
<dbReference type="EMBL" id="BSOW01000051">
    <property type="protein sequence ID" value="GLR91630.1"/>
    <property type="molecule type" value="Genomic_DNA"/>
</dbReference>
<keyword evidence="6" id="KW-1185">Reference proteome</keyword>
<reference evidence="6" key="1">
    <citation type="journal article" date="2019" name="Int. J. Syst. Evol. Microbiol.">
        <title>The Global Catalogue of Microorganisms (GCM) 10K type strain sequencing project: providing services to taxonomists for standard genome sequencing and annotation.</title>
        <authorList>
            <consortium name="The Broad Institute Genomics Platform"/>
            <consortium name="The Broad Institute Genome Sequencing Center for Infectious Disease"/>
            <person name="Wu L."/>
            <person name="Ma J."/>
        </authorList>
    </citation>
    <scope>NUCLEOTIDE SEQUENCE [LARGE SCALE GENOMIC DNA]</scope>
    <source>
        <strain evidence="6">NBRC 102520</strain>
    </source>
</reference>
<dbReference type="SFLD" id="SFLDG01129">
    <property type="entry name" value="C1.5:_HAD__Beta-PGM__Phosphata"/>
    <property type="match status" value="1"/>
</dbReference>
<dbReference type="PANTHER" id="PTHR43434">
    <property type="entry name" value="PHOSPHOGLYCOLATE PHOSPHATASE"/>
    <property type="match status" value="1"/>
</dbReference>
<dbReference type="Pfam" id="PF13419">
    <property type="entry name" value="HAD_2"/>
    <property type="match status" value="1"/>
</dbReference>
<dbReference type="SFLD" id="SFLDS00003">
    <property type="entry name" value="Haloacid_Dehalogenase"/>
    <property type="match status" value="1"/>
</dbReference>
<dbReference type="Gene3D" id="3.40.50.1000">
    <property type="entry name" value="HAD superfamily/HAD-like"/>
    <property type="match status" value="1"/>
</dbReference>